<feature type="region of interest" description="Disordered" evidence="1">
    <location>
        <begin position="1"/>
        <end position="25"/>
    </location>
</feature>
<dbReference type="EMBL" id="JAINZZ010000029">
    <property type="protein sequence ID" value="MBY8880311.1"/>
    <property type="molecule type" value="Genomic_DNA"/>
</dbReference>
<dbReference type="RefSeq" id="WP_222965202.1">
    <property type="nucleotide sequence ID" value="NZ_JAINZZ010000029.1"/>
</dbReference>
<reference evidence="2 3" key="1">
    <citation type="submission" date="2021-08" db="EMBL/GenBank/DDBJ databases">
        <title>WGS of actinomycetes from Thailand.</title>
        <authorList>
            <person name="Thawai C."/>
        </authorList>
    </citation>
    <scope>NUCLEOTIDE SEQUENCE [LARGE SCALE GENOMIC DNA]</scope>
    <source>
        <strain evidence="2 3">PLK6-54</strain>
    </source>
</reference>
<evidence type="ECO:0000313" key="2">
    <source>
        <dbReference type="EMBL" id="MBY8880311.1"/>
    </source>
</evidence>
<evidence type="ECO:0008006" key="4">
    <source>
        <dbReference type="Google" id="ProtNLM"/>
    </source>
</evidence>
<sequence>MNGYAAVAEIDVDHSETSGDAPGREQYGTVHAARLDDAGLPEHVTLCDMSTDELRLMSGDIPTDESDTWYPPGDHVTKVCPDCDKLVQRG</sequence>
<evidence type="ECO:0000313" key="3">
    <source>
        <dbReference type="Proteomes" id="UP000778578"/>
    </source>
</evidence>
<proteinExistence type="predicted"/>
<protein>
    <recommendedName>
        <fullName evidence="4">Small CPxCG-related zinc finger protein</fullName>
    </recommendedName>
</protein>
<name>A0ABS7QB07_9ACTN</name>
<gene>
    <name evidence="2" type="ORF">K7862_22125</name>
</gene>
<comment type="caution">
    <text evidence="2">The sequence shown here is derived from an EMBL/GenBank/DDBJ whole genome shotgun (WGS) entry which is preliminary data.</text>
</comment>
<dbReference type="Proteomes" id="UP000778578">
    <property type="component" value="Unassembled WGS sequence"/>
</dbReference>
<accession>A0ABS7QB07</accession>
<evidence type="ECO:0000256" key="1">
    <source>
        <dbReference type="SAM" id="MobiDB-lite"/>
    </source>
</evidence>
<keyword evidence="3" id="KW-1185">Reference proteome</keyword>
<organism evidence="2 3">
    <name type="scientific">Actinacidiphila acidipaludis</name>
    <dbReference type="NCBI Taxonomy" id="2873382"/>
    <lineage>
        <taxon>Bacteria</taxon>
        <taxon>Bacillati</taxon>
        <taxon>Actinomycetota</taxon>
        <taxon>Actinomycetes</taxon>
        <taxon>Kitasatosporales</taxon>
        <taxon>Streptomycetaceae</taxon>
        <taxon>Actinacidiphila</taxon>
    </lineage>
</organism>